<dbReference type="GO" id="GO:0005886">
    <property type="term" value="C:plasma membrane"/>
    <property type="evidence" value="ECO:0007669"/>
    <property type="project" value="UniProtKB-SubCell"/>
</dbReference>
<keyword evidence="5" id="KW-0732">Signal</keyword>
<dbReference type="CDD" id="cd22268">
    <property type="entry name" value="DPBB_RlpA-like"/>
    <property type="match status" value="1"/>
</dbReference>
<evidence type="ECO:0000256" key="3">
    <source>
        <dbReference type="HAMAP-Rule" id="MF_02071"/>
    </source>
</evidence>
<feature type="domain" description="RlpA-like protein double-psi beta-barrel" evidence="6">
    <location>
        <begin position="35"/>
        <end position="124"/>
    </location>
</feature>
<dbReference type="GO" id="GO:0008932">
    <property type="term" value="F:lytic endotransglycosylase activity"/>
    <property type="evidence" value="ECO:0007669"/>
    <property type="project" value="UniProtKB-UniRule"/>
</dbReference>
<dbReference type="GO" id="GO:0000270">
    <property type="term" value="P:peptidoglycan metabolic process"/>
    <property type="evidence" value="ECO:0007669"/>
    <property type="project" value="UniProtKB-UniRule"/>
</dbReference>
<comment type="function">
    <text evidence="3">Lytic transglycosylase with a strong preference for naked glycan strands that lack stem peptides.</text>
</comment>
<dbReference type="PANTHER" id="PTHR34183:SF8">
    <property type="entry name" value="ENDOLYTIC PEPTIDOGLYCAN TRANSGLYCOSYLASE RLPA-RELATED"/>
    <property type="match status" value="1"/>
</dbReference>
<dbReference type="InterPro" id="IPR036908">
    <property type="entry name" value="RlpA-like_sf"/>
</dbReference>
<dbReference type="InterPro" id="IPR034718">
    <property type="entry name" value="RlpA"/>
</dbReference>
<keyword evidence="8" id="KW-1185">Reference proteome</keyword>
<keyword evidence="3" id="KW-0472">Membrane</keyword>
<comment type="subcellular location">
    <subcellularLocation>
        <location evidence="3">Cell membrane</location>
        <topology evidence="3">Lipid-anchor</topology>
    </subcellularLocation>
</comment>
<feature type="chain" id="PRO_5019598893" description="Endolytic peptidoglycan transglycosylase RlpA" evidence="5">
    <location>
        <begin position="23"/>
        <end position="128"/>
    </location>
</feature>
<dbReference type="AlphaFoldDB" id="A0A432WBS3"/>
<evidence type="ECO:0000313" key="8">
    <source>
        <dbReference type="Proteomes" id="UP000288405"/>
    </source>
</evidence>
<comment type="similarity">
    <text evidence="3 4">Belongs to the RlpA family.</text>
</comment>
<sequence>MSRYLLLGFVLLSALLSGCSSTPPRSNPELVGYTETGVASYYAMKYQFRQTANGERFNQLAMTAAHKTLPFGTRVRVTNLTNNQSVVVRINDRGPFIEGRIIDLSRSAFSRIGDLNSGLVQVKIEVIE</sequence>
<reference evidence="7 8" key="1">
    <citation type="journal article" date="2011" name="Front. Microbiol.">
        <title>Genomic signatures of strain selection and enhancement in Bacillus atrophaeus var. globigii, a historical biowarfare simulant.</title>
        <authorList>
            <person name="Gibbons H.S."/>
            <person name="Broomall S.M."/>
            <person name="McNew L.A."/>
            <person name="Daligault H."/>
            <person name="Chapman C."/>
            <person name="Bruce D."/>
            <person name="Karavis M."/>
            <person name="Krepps M."/>
            <person name="McGregor P.A."/>
            <person name="Hong C."/>
            <person name="Park K.H."/>
            <person name="Akmal A."/>
            <person name="Feldman A."/>
            <person name="Lin J.S."/>
            <person name="Chang W.E."/>
            <person name="Higgs B.W."/>
            <person name="Demirev P."/>
            <person name="Lindquist J."/>
            <person name="Liem A."/>
            <person name="Fochler E."/>
            <person name="Read T.D."/>
            <person name="Tapia R."/>
            <person name="Johnson S."/>
            <person name="Bishop-Lilly K.A."/>
            <person name="Detter C."/>
            <person name="Han C."/>
            <person name="Sozhamannan S."/>
            <person name="Rosenzweig C.N."/>
            <person name="Skowronski E.W."/>
        </authorList>
    </citation>
    <scope>NUCLEOTIDE SEQUENCE [LARGE SCALE GENOMIC DNA]</scope>
    <source>
        <strain evidence="7 8">GYP-17</strain>
    </source>
</reference>
<dbReference type="InterPro" id="IPR012997">
    <property type="entry name" value="RplA"/>
</dbReference>
<feature type="signal peptide" evidence="5">
    <location>
        <begin position="1"/>
        <end position="22"/>
    </location>
</feature>
<keyword evidence="1 3" id="KW-0456">Lyase</keyword>
<dbReference type="HAMAP" id="MF_02071">
    <property type="entry name" value="RlpA"/>
    <property type="match status" value="1"/>
</dbReference>
<evidence type="ECO:0000256" key="1">
    <source>
        <dbReference type="ARBA" id="ARBA00023239"/>
    </source>
</evidence>
<gene>
    <name evidence="3" type="primary">rlpA</name>
    <name evidence="7" type="ORF">CWE11_09800</name>
</gene>
<dbReference type="Gene3D" id="2.40.40.10">
    <property type="entry name" value="RlpA-like domain"/>
    <property type="match status" value="1"/>
</dbReference>
<dbReference type="RefSeq" id="WP_126777440.1">
    <property type="nucleotide sequence ID" value="NZ_PIPM01000011.1"/>
</dbReference>
<dbReference type="Proteomes" id="UP000288405">
    <property type="component" value="Unassembled WGS sequence"/>
</dbReference>
<keyword evidence="3 7" id="KW-0449">Lipoprotein</keyword>
<accession>A0A432WBS3</accession>
<dbReference type="NCBIfam" id="TIGR00413">
    <property type="entry name" value="rlpA"/>
    <property type="match status" value="1"/>
</dbReference>
<dbReference type="EMBL" id="PIPM01000011">
    <property type="protein sequence ID" value="RUO29531.1"/>
    <property type="molecule type" value="Genomic_DNA"/>
</dbReference>
<evidence type="ECO:0000256" key="5">
    <source>
        <dbReference type="SAM" id="SignalP"/>
    </source>
</evidence>
<dbReference type="OrthoDB" id="9779128at2"/>
<dbReference type="PROSITE" id="PS51257">
    <property type="entry name" value="PROKAR_LIPOPROTEIN"/>
    <property type="match status" value="1"/>
</dbReference>
<name>A0A432WBS3_9GAMM</name>
<keyword evidence="3" id="KW-0564">Palmitate</keyword>
<comment type="caution">
    <text evidence="7">The sequence shown here is derived from an EMBL/GenBank/DDBJ whole genome shotgun (WGS) entry which is preliminary data.</text>
</comment>
<proteinExistence type="inferred from homology"/>
<keyword evidence="3" id="KW-1003">Cell membrane</keyword>
<protein>
    <recommendedName>
        <fullName evidence="3">Endolytic peptidoglycan transglycosylase RlpA</fullName>
        <ecNumber evidence="3">4.2.2.-</ecNumber>
    </recommendedName>
</protein>
<dbReference type="SUPFAM" id="SSF50685">
    <property type="entry name" value="Barwin-like endoglucanases"/>
    <property type="match status" value="1"/>
</dbReference>
<dbReference type="EC" id="4.2.2.-" evidence="3"/>
<dbReference type="GO" id="GO:0071555">
    <property type="term" value="P:cell wall organization"/>
    <property type="evidence" value="ECO:0007669"/>
    <property type="project" value="UniProtKB-KW"/>
</dbReference>
<evidence type="ECO:0000259" key="6">
    <source>
        <dbReference type="Pfam" id="PF03330"/>
    </source>
</evidence>
<evidence type="ECO:0000256" key="4">
    <source>
        <dbReference type="RuleBase" id="RU003495"/>
    </source>
</evidence>
<dbReference type="InterPro" id="IPR009009">
    <property type="entry name" value="RlpA-like_DPBB"/>
</dbReference>
<keyword evidence="2 3" id="KW-0961">Cell wall biogenesis/degradation</keyword>
<evidence type="ECO:0000256" key="2">
    <source>
        <dbReference type="ARBA" id="ARBA00023316"/>
    </source>
</evidence>
<dbReference type="PANTHER" id="PTHR34183">
    <property type="entry name" value="ENDOLYTIC PEPTIDOGLYCAN TRANSGLYCOSYLASE RLPA"/>
    <property type="match status" value="1"/>
</dbReference>
<evidence type="ECO:0000313" key="7">
    <source>
        <dbReference type="EMBL" id="RUO29531.1"/>
    </source>
</evidence>
<dbReference type="Pfam" id="PF03330">
    <property type="entry name" value="DPBB_1"/>
    <property type="match status" value="1"/>
</dbReference>
<organism evidence="7 8">
    <name type="scientific">Aliidiomarina sanyensis</name>
    <dbReference type="NCBI Taxonomy" id="1249555"/>
    <lineage>
        <taxon>Bacteria</taxon>
        <taxon>Pseudomonadati</taxon>
        <taxon>Pseudomonadota</taxon>
        <taxon>Gammaproteobacteria</taxon>
        <taxon>Alteromonadales</taxon>
        <taxon>Idiomarinaceae</taxon>
        <taxon>Aliidiomarina</taxon>
    </lineage>
</organism>